<dbReference type="AlphaFoldDB" id="A0AAE8LV42"/>
<protein>
    <recommendedName>
        <fullName evidence="3">Restriction endonuclease</fullName>
    </recommendedName>
</protein>
<evidence type="ECO:0000313" key="1">
    <source>
        <dbReference type="EMBL" id="SPE18668.1"/>
    </source>
</evidence>
<dbReference type="RefSeq" id="WP_258129129.1">
    <property type="nucleotide sequence ID" value="NZ_OKRC01000001.1"/>
</dbReference>
<evidence type="ECO:0008006" key="3">
    <source>
        <dbReference type="Google" id="ProtNLM"/>
    </source>
</evidence>
<gene>
    <name evidence="1" type="ORF">LAS9267_00217</name>
</gene>
<evidence type="ECO:0000313" key="2">
    <source>
        <dbReference type="Proteomes" id="UP000239650"/>
    </source>
</evidence>
<sequence length="329" mass="38223">MADIITLVLRLIIARCAVESWVISMALIKDKFDAWEKEAQARFDQLKSNEEELNKIFINLYGLQDELDYHVKDEEISVSLADKERDIKSLISYAVGCMFGRYSLDEDGLVFAGGEFDPSRYKKFKPNPDNIILIPDIEYSQDDESDIMIKFIEFLKVVYGKKDLEENLDYIADVLPGNGLSRAKIRNYFVSKFYADHLKTYKRRPIYWQFESGKANGVKALMYLHRYKPDQLTVFREDILPKLKVAYESQLELRLNQYSGSVKPKEKKEFKKKSEQLSKKLNELLGFSPKLAELGMHRIDLDLDDGVVVNYDKLQTTPDGRVIKILSKR</sequence>
<comment type="caution">
    <text evidence="1">The sequence shown here is derived from an EMBL/GenBank/DDBJ whole genome shotgun (WGS) entry which is preliminary data.</text>
</comment>
<accession>A0AAE8LV42</accession>
<proteinExistence type="predicted"/>
<name>A0AAE8LV42_LATSK</name>
<dbReference type="Proteomes" id="UP000239650">
    <property type="component" value="Unassembled WGS sequence"/>
</dbReference>
<organism evidence="1 2">
    <name type="scientific">Latilactobacillus sakei</name>
    <name type="common">Lactobacillus sakei</name>
    <dbReference type="NCBI Taxonomy" id="1599"/>
    <lineage>
        <taxon>Bacteria</taxon>
        <taxon>Bacillati</taxon>
        <taxon>Bacillota</taxon>
        <taxon>Bacilli</taxon>
        <taxon>Lactobacillales</taxon>
        <taxon>Lactobacillaceae</taxon>
        <taxon>Latilactobacillus</taxon>
    </lineage>
</organism>
<reference evidence="1 2" key="1">
    <citation type="submission" date="2018-02" db="EMBL/GenBank/DDBJ databases">
        <authorList>
            <person name="Rodrigo-Torres L."/>
            <person name="Arahal R. D."/>
            <person name="Lucena T."/>
        </authorList>
    </citation>
    <scope>NUCLEOTIDE SEQUENCE [LARGE SCALE GENOMIC DNA]</scope>
    <source>
        <strain evidence="1 2">CECT 9267</strain>
    </source>
</reference>
<dbReference type="EMBL" id="OKRC01000001">
    <property type="protein sequence ID" value="SPE18668.1"/>
    <property type="molecule type" value="Genomic_DNA"/>
</dbReference>